<feature type="region of interest" description="Disordered" evidence="8">
    <location>
        <begin position="1"/>
        <end position="21"/>
    </location>
</feature>
<feature type="transmembrane region" description="Helical" evidence="9">
    <location>
        <begin position="213"/>
        <end position="231"/>
    </location>
</feature>
<name>A0A9W8H7B2_9FUNG</name>
<dbReference type="EMBL" id="JANBUM010000287">
    <property type="protein sequence ID" value="KAJ2779658.1"/>
    <property type="molecule type" value="Genomic_DNA"/>
</dbReference>
<feature type="transmembrane region" description="Helical" evidence="9">
    <location>
        <begin position="142"/>
        <end position="161"/>
    </location>
</feature>
<gene>
    <name evidence="11" type="ORF">GGI15_003804</name>
</gene>
<keyword evidence="7 9" id="KW-0472">Membrane</keyword>
<dbReference type="Pfam" id="PF08030">
    <property type="entry name" value="NAD_binding_6"/>
    <property type="match status" value="1"/>
</dbReference>
<evidence type="ECO:0000256" key="2">
    <source>
        <dbReference type="ARBA" id="ARBA00022692"/>
    </source>
</evidence>
<feature type="transmembrane region" description="Helical" evidence="9">
    <location>
        <begin position="188"/>
        <end position="206"/>
    </location>
</feature>
<dbReference type="GO" id="GO:0006952">
    <property type="term" value="P:defense response"/>
    <property type="evidence" value="ECO:0007669"/>
    <property type="project" value="TreeGrafter"/>
</dbReference>
<dbReference type="InterPro" id="IPR017927">
    <property type="entry name" value="FAD-bd_FR_type"/>
</dbReference>
<dbReference type="AlphaFoldDB" id="A0A9W8H7B2"/>
<keyword evidence="3" id="KW-0249">Electron transport</keyword>
<evidence type="ECO:0000313" key="12">
    <source>
        <dbReference type="Proteomes" id="UP001140172"/>
    </source>
</evidence>
<dbReference type="InterPro" id="IPR039261">
    <property type="entry name" value="FNR_nucleotide-bd"/>
</dbReference>
<sequence>MSTTFEAKYTSGDASSKFESPPVATRRASLLTKNRAFDGYKITDRRDRQSRRSYMMPDITLRRALFIGLWLIIQAIVLSYKWVDVASTTSTLTGFARASMACMMVSFSAIFLFMSPTLLELLRRTFISRYVVIEKNVHAHKVAAYTCLFWVIAHVVTYYYIFANAASKSKGKVTLRSKLFGSTTGRTGHAMIFLLAALFLSAIPVVRRKFHEVFYWMHHLFVPILILIFVHGSASSFQWYIIGPGVIYIVDRLYRFFRSRFRHPRILSVIQHPSNVIELKIERRGMKFEVGQYIYLNIPSISRLEWHPFTLTSAPEDDEISVHIWIAGDWTRRLVETFQGCAVRTLNSNSNFETVGSKLNGDMYMQSEKKNASQMTGFTDKLTNAKNIPADPSNMGTLKALADQELLMENLRSETTDLASSLPRPGTRGRGRARGMSNASSTQHYQPWAHTGRNSVVLLDRMPPEIEFRHSDNFVHADPVKFADDQTLLSLPTIMVDGPYGAPTQQVFDYEHVILIGGGIGVTPMSSVLKSLYYHVTEMSQLQRKIKKVYFFWVCRDIQALEWFQDLLLALDEEDIGDILEIRTYLTGQLSVEQIRNIALYQDPNGPDAVTGMYRSPTYYGRPNFDGIFENIGMRTPGADIGVFFCGPKPMGRSLRKISRKWTNNLRHMGTAFDFHKENF</sequence>
<evidence type="ECO:0000256" key="9">
    <source>
        <dbReference type="SAM" id="Phobius"/>
    </source>
</evidence>
<dbReference type="SUPFAM" id="SSF52343">
    <property type="entry name" value="Ferredoxin reductase-like, C-terminal NADP-linked domain"/>
    <property type="match status" value="1"/>
</dbReference>
<dbReference type="InterPro" id="IPR013130">
    <property type="entry name" value="Fe3_Rdtase_TM_dom"/>
</dbReference>
<dbReference type="Proteomes" id="UP001140172">
    <property type="component" value="Unassembled WGS sequence"/>
</dbReference>
<dbReference type="PROSITE" id="PS51384">
    <property type="entry name" value="FAD_FR"/>
    <property type="match status" value="1"/>
</dbReference>
<dbReference type="Pfam" id="PF01794">
    <property type="entry name" value="Ferric_reduct"/>
    <property type="match status" value="1"/>
</dbReference>
<keyword evidence="12" id="KW-1185">Reference proteome</keyword>
<dbReference type="Gene3D" id="2.40.30.10">
    <property type="entry name" value="Translation factors"/>
    <property type="match status" value="1"/>
</dbReference>
<keyword evidence="5" id="KW-0560">Oxidoreductase</keyword>
<dbReference type="SFLD" id="SFLDS00052">
    <property type="entry name" value="Ferric_Reductase_Domain"/>
    <property type="match status" value="2"/>
</dbReference>
<evidence type="ECO:0000259" key="10">
    <source>
        <dbReference type="PROSITE" id="PS51384"/>
    </source>
</evidence>
<dbReference type="PANTHER" id="PTHR11972:SF153">
    <property type="entry name" value="SUPEROXIDE-GENERATING NADPH OXIDASE HEAVY CHAIN SUBUNIT A"/>
    <property type="match status" value="1"/>
</dbReference>
<feature type="transmembrane region" description="Helical" evidence="9">
    <location>
        <begin position="95"/>
        <end position="122"/>
    </location>
</feature>
<feature type="transmembrane region" description="Helical" evidence="9">
    <location>
        <begin position="64"/>
        <end position="83"/>
    </location>
</feature>
<dbReference type="InterPro" id="IPR050369">
    <property type="entry name" value="RBOH/FRE"/>
</dbReference>
<dbReference type="SFLD" id="SFLDG01169">
    <property type="entry name" value="NADPH_oxidase_subgroup_(NOX)"/>
    <property type="match status" value="1"/>
</dbReference>
<reference evidence="11" key="1">
    <citation type="submission" date="2022-07" db="EMBL/GenBank/DDBJ databases">
        <title>Phylogenomic reconstructions and comparative analyses of Kickxellomycotina fungi.</title>
        <authorList>
            <person name="Reynolds N.K."/>
            <person name="Stajich J.E."/>
            <person name="Barry K."/>
            <person name="Grigoriev I.V."/>
            <person name="Crous P."/>
            <person name="Smith M.E."/>
        </authorList>
    </citation>
    <scope>NUCLEOTIDE SEQUENCE</scope>
    <source>
        <strain evidence="11">BCRC 34489</strain>
    </source>
</reference>
<dbReference type="GO" id="GO:0006811">
    <property type="term" value="P:monoatomic ion transport"/>
    <property type="evidence" value="ECO:0007669"/>
    <property type="project" value="UniProtKB-KW"/>
</dbReference>
<evidence type="ECO:0000313" key="11">
    <source>
        <dbReference type="EMBL" id="KAJ2779658.1"/>
    </source>
</evidence>
<accession>A0A9W8H7B2</accession>
<dbReference type="OrthoDB" id="167398at2759"/>
<evidence type="ECO:0000256" key="1">
    <source>
        <dbReference type="ARBA" id="ARBA00004141"/>
    </source>
</evidence>
<dbReference type="SUPFAM" id="SSF63380">
    <property type="entry name" value="Riboflavin synthase domain-like"/>
    <property type="match status" value="1"/>
</dbReference>
<evidence type="ECO:0000256" key="6">
    <source>
        <dbReference type="ARBA" id="ARBA00023065"/>
    </source>
</evidence>
<dbReference type="Pfam" id="PF08022">
    <property type="entry name" value="FAD_binding_8"/>
    <property type="match status" value="1"/>
</dbReference>
<dbReference type="InterPro" id="IPR013112">
    <property type="entry name" value="FAD-bd_8"/>
</dbReference>
<dbReference type="CDD" id="cd06186">
    <property type="entry name" value="NOX_Duox_like_FAD_NADP"/>
    <property type="match status" value="1"/>
</dbReference>
<evidence type="ECO:0000256" key="5">
    <source>
        <dbReference type="ARBA" id="ARBA00023002"/>
    </source>
</evidence>
<dbReference type="PANTHER" id="PTHR11972">
    <property type="entry name" value="NADPH OXIDASE"/>
    <property type="match status" value="1"/>
</dbReference>
<evidence type="ECO:0000256" key="7">
    <source>
        <dbReference type="ARBA" id="ARBA00023136"/>
    </source>
</evidence>
<evidence type="ECO:0000256" key="4">
    <source>
        <dbReference type="ARBA" id="ARBA00022989"/>
    </source>
</evidence>
<dbReference type="InterPro" id="IPR017938">
    <property type="entry name" value="Riboflavin_synthase-like_b-brl"/>
</dbReference>
<evidence type="ECO:0000256" key="3">
    <source>
        <dbReference type="ARBA" id="ARBA00022982"/>
    </source>
</evidence>
<dbReference type="GO" id="GO:0042554">
    <property type="term" value="P:superoxide anion generation"/>
    <property type="evidence" value="ECO:0007669"/>
    <property type="project" value="TreeGrafter"/>
</dbReference>
<dbReference type="InterPro" id="IPR013121">
    <property type="entry name" value="Fe_red_NAD-bd_6"/>
</dbReference>
<feature type="region of interest" description="Disordered" evidence="8">
    <location>
        <begin position="414"/>
        <end position="446"/>
    </location>
</feature>
<protein>
    <recommendedName>
        <fullName evidence="10">FAD-binding FR-type domain-containing protein</fullName>
    </recommendedName>
</protein>
<keyword evidence="6" id="KW-0406">Ion transport</keyword>
<comment type="caution">
    <text evidence="11">The sequence shown here is derived from an EMBL/GenBank/DDBJ whole genome shotgun (WGS) entry which is preliminary data.</text>
</comment>
<comment type="subcellular location">
    <subcellularLocation>
        <location evidence="1">Membrane</location>
        <topology evidence="1">Multi-pass membrane protein</topology>
    </subcellularLocation>
</comment>
<organism evidence="11 12">
    <name type="scientific">Coemansia interrupta</name>
    <dbReference type="NCBI Taxonomy" id="1126814"/>
    <lineage>
        <taxon>Eukaryota</taxon>
        <taxon>Fungi</taxon>
        <taxon>Fungi incertae sedis</taxon>
        <taxon>Zoopagomycota</taxon>
        <taxon>Kickxellomycotina</taxon>
        <taxon>Kickxellomycetes</taxon>
        <taxon>Kickxellales</taxon>
        <taxon>Kickxellaceae</taxon>
        <taxon>Coemansia</taxon>
    </lineage>
</organism>
<keyword evidence="4 9" id="KW-1133">Transmembrane helix</keyword>
<evidence type="ECO:0000256" key="8">
    <source>
        <dbReference type="SAM" id="MobiDB-lite"/>
    </source>
</evidence>
<dbReference type="GO" id="GO:0043020">
    <property type="term" value="C:NADPH oxidase complex"/>
    <property type="evidence" value="ECO:0007669"/>
    <property type="project" value="TreeGrafter"/>
</dbReference>
<keyword evidence="6" id="KW-0813">Transport</keyword>
<keyword evidence="2 9" id="KW-0812">Transmembrane</keyword>
<dbReference type="Gene3D" id="3.40.50.80">
    <property type="entry name" value="Nucleotide-binding domain of ferredoxin-NADP reductase (FNR) module"/>
    <property type="match status" value="1"/>
</dbReference>
<proteinExistence type="predicted"/>
<feature type="domain" description="FAD-binding FR-type" evidence="10">
    <location>
        <begin position="259"/>
        <end position="355"/>
    </location>
</feature>
<dbReference type="GO" id="GO:0016175">
    <property type="term" value="F:superoxide-generating NAD(P)H oxidase activity"/>
    <property type="evidence" value="ECO:0007669"/>
    <property type="project" value="TreeGrafter"/>
</dbReference>